<sequence length="640" mass="73204">METKEEKLQKEVDELSKKLYHMHKEKGENLQLKQQLEHNNKIIEQLQKSTKTVYVAKERPFIKLSGRPEKDKDPIISDWLEDAREHLVTIPDEKAKIDFLMQNLISPAKDEIRLRPLLERDSAAKILLLIHSIYDGDDSRDNTVLGDKDKVLKDRFIEGIKEPHLKREVKRFSYEHKTMKFLEFRQEVLLWVNENTQSWKVKLQMQDAEVVSNQAIKSEHTSKDNSEILKLLTKQQEMLEKQQQQIDRLSNRSNVKTYSDSTNNDVYNSHKPIVCYNCGGKGHKRPECPSAFQAQRSDEDTQKTHTRGQFRGRGRGYRGRYNQRGNRYQGRGGVVPSDPEESNIFKNIASKSPETEIVVENQSAIAHTGSQVSTVTETLLQKKPILHDITKWMKVTGANDLPIPYLGYIELNISVAKTMIPNVGFLVVKDTDNISKLPFLLGSNFFMKMKEALEVYNETETNTLIGKQLSGILTVYNNSFDCEIDSPKISFVKIAGSNPVHIPGNSMKTVMCTTRQKDNNEKYCAVVQSLQGNQGSLPRNIMVVDSYAEISQGTVPVRMINIGLEDVWINQKTRVGTLHSASLIHEVSQDNIDIDIDQTQINVQIKKIDIAVCKQATTNVENNKKIQLNDLDIEKEKPYR</sequence>
<evidence type="ECO:0000256" key="2">
    <source>
        <dbReference type="SAM" id="Coils"/>
    </source>
</evidence>
<keyword evidence="6" id="KW-1185">Reference proteome</keyword>
<proteinExistence type="predicted"/>
<evidence type="ECO:0000256" key="3">
    <source>
        <dbReference type="SAM" id="MobiDB-lite"/>
    </source>
</evidence>
<dbReference type="OrthoDB" id="6117954at2759"/>
<dbReference type="SUPFAM" id="SSF57756">
    <property type="entry name" value="Retrovirus zinc finger-like domains"/>
    <property type="match status" value="1"/>
</dbReference>
<evidence type="ECO:0000313" key="5">
    <source>
        <dbReference type="EMBL" id="VDI66696.1"/>
    </source>
</evidence>
<keyword evidence="1" id="KW-0862">Zinc</keyword>
<evidence type="ECO:0000259" key="4">
    <source>
        <dbReference type="PROSITE" id="PS50158"/>
    </source>
</evidence>
<dbReference type="EMBL" id="UYJE01008727">
    <property type="protein sequence ID" value="VDI66696.1"/>
    <property type="molecule type" value="Genomic_DNA"/>
</dbReference>
<reference evidence="5" key="1">
    <citation type="submission" date="2018-11" db="EMBL/GenBank/DDBJ databases">
        <authorList>
            <person name="Alioto T."/>
            <person name="Alioto T."/>
        </authorList>
    </citation>
    <scope>NUCLEOTIDE SEQUENCE</scope>
</reference>
<feature type="domain" description="CCHC-type" evidence="4">
    <location>
        <begin position="275"/>
        <end position="290"/>
    </location>
</feature>
<name>A0A8B6GNW3_MYTGA</name>
<dbReference type="GO" id="GO:0003676">
    <property type="term" value="F:nucleic acid binding"/>
    <property type="evidence" value="ECO:0007669"/>
    <property type="project" value="InterPro"/>
</dbReference>
<feature type="compositionally biased region" description="Low complexity" evidence="3">
    <location>
        <begin position="319"/>
        <end position="329"/>
    </location>
</feature>
<dbReference type="Proteomes" id="UP000596742">
    <property type="component" value="Unassembled WGS sequence"/>
</dbReference>
<dbReference type="InterPro" id="IPR001878">
    <property type="entry name" value="Znf_CCHC"/>
</dbReference>
<dbReference type="SMART" id="SM00343">
    <property type="entry name" value="ZnF_C2HC"/>
    <property type="match status" value="1"/>
</dbReference>
<evidence type="ECO:0000313" key="6">
    <source>
        <dbReference type="Proteomes" id="UP000596742"/>
    </source>
</evidence>
<protein>
    <recommendedName>
        <fullName evidence="4">CCHC-type domain-containing protein</fullName>
    </recommendedName>
</protein>
<dbReference type="GO" id="GO:0008270">
    <property type="term" value="F:zinc ion binding"/>
    <property type="evidence" value="ECO:0007669"/>
    <property type="project" value="UniProtKB-KW"/>
</dbReference>
<keyword evidence="2" id="KW-0175">Coiled coil</keyword>
<dbReference type="InterPro" id="IPR036875">
    <property type="entry name" value="Znf_CCHC_sf"/>
</dbReference>
<evidence type="ECO:0000256" key="1">
    <source>
        <dbReference type="PROSITE-ProRule" id="PRU00047"/>
    </source>
</evidence>
<gene>
    <name evidence="5" type="ORF">MGAL_10B060359</name>
</gene>
<feature type="region of interest" description="Disordered" evidence="3">
    <location>
        <begin position="292"/>
        <end position="341"/>
    </location>
</feature>
<feature type="coiled-coil region" evidence="2">
    <location>
        <begin position="5"/>
        <end position="49"/>
    </location>
</feature>
<dbReference type="AlphaFoldDB" id="A0A8B6GNW3"/>
<comment type="caution">
    <text evidence="5">The sequence shown here is derived from an EMBL/GenBank/DDBJ whole genome shotgun (WGS) entry which is preliminary data.</text>
</comment>
<keyword evidence="1" id="KW-0479">Metal-binding</keyword>
<accession>A0A8B6GNW3</accession>
<dbReference type="Pfam" id="PF00098">
    <property type="entry name" value="zf-CCHC"/>
    <property type="match status" value="1"/>
</dbReference>
<keyword evidence="1" id="KW-0863">Zinc-finger</keyword>
<dbReference type="PROSITE" id="PS50158">
    <property type="entry name" value="ZF_CCHC"/>
    <property type="match status" value="1"/>
</dbReference>
<organism evidence="5 6">
    <name type="scientific">Mytilus galloprovincialis</name>
    <name type="common">Mediterranean mussel</name>
    <dbReference type="NCBI Taxonomy" id="29158"/>
    <lineage>
        <taxon>Eukaryota</taxon>
        <taxon>Metazoa</taxon>
        <taxon>Spiralia</taxon>
        <taxon>Lophotrochozoa</taxon>
        <taxon>Mollusca</taxon>
        <taxon>Bivalvia</taxon>
        <taxon>Autobranchia</taxon>
        <taxon>Pteriomorphia</taxon>
        <taxon>Mytilida</taxon>
        <taxon>Mytiloidea</taxon>
        <taxon>Mytilidae</taxon>
        <taxon>Mytilinae</taxon>
        <taxon>Mytilus</taxon>
    </lineage>
</organism>
<feature type="compositionally biased region" description="Basic residues" evidence="3">
    <location>
        <begin position="304"/>
        <end position="318"/>
    </location>
</feature>